<evidence type="ECO:0000313" key="2">
    <source>
        <dbReference type="Proteomes" id="UP001597545"/>
    </source>
</evidence>
<dbReference type="EMBL" id="JBHULR010000004">
    <property type="protein sequence ID" value="MFD2548128.1"/>
    <property type="molecule type" value="Genomic_DNA"/>
</dbReference>
<dbReference type="Gene3D" id="3.40.50.1000">
    <property type="entry name" value="HAD superfamily/HAD-like"/>
    <property type="match status" value="1"/>
</dbReference>
<organism evidence="1 2">
    <name type="scientific">Sphingobacterium suaedae</name>
    <dbReference type="NCBI Taxonomy" id="1686402"/>
    <lineage>
        <taxon>Bacteria</taxon>
        <taxon>Pseudomonadati</taxon>
        <taxon>Bacteroidota</taxon>
        <taxon>Sphingobacteriia</taxon>
        <taxon>Sphingobacteriales</taxon>
        <taxon>Sphingobacteriaceae</taxon>
        <taxon>Sphingobacterium</taxon>
    </lineage>
</organism>
<evidence type="ECO:0000313" key="1">
    <source>
        <dbReference type="EMBL" id="MFD2548128.1"/>
    </source>
</evidence>
<proteinExistence type="predicted"/>
<keyword evidence="2" id="KW-1185">Reference proteome</keyword>
<dbReference type="InterPro" id="IPR036412">
    <property type="entry name" value="HAD-like_sf"/>
</dbReference>
<protein>
    <submittedName>
        <fullName evidence="1">HAD family hydrolase</fullName>
    </submittedName>
</protein>
<dbReference type="GO" id="GO:0016787">
    <property type="term" value="F:hydrolase activity"/>
    <property type="evidence" value="ECO:0007669"/>
    <property type="project" value="UniProtKB-KW"/>
</dbReference>
<dbReference type="RefSeq" id="WP_380903590.1">
    <property type="nucleotide sequence ID" value="NZ_JBHUEG010000001.1"/>
</dbReference>
<comment type="caution">
    <text evidence="1">The sequence shown here is derived from an EMBL/GenBank/DDBJ whole genome shotgun (WGS) entry which is preliminary data.</text>
</comment>
<keyword evidence="1" id="KW-0378">Hydrolase</keyword>
<dbReference type="Gene3D" id="1.10.150.520">
    <property type="match status" value="1"/>
</dbReference>
<dbReference type="SUPFAM" id="SSF56784">
    <property type="entry name" value="HAD-like"/>
    <property type="match status" value="1"/>
</dbReference>
<dbReference type="Proteomes" id="UP001597545">
    <property type="component" value="Unassembled WGS sequence"/>
</dbReference>
<reference evidence="2" key="1">
    <citation type="journal article" date="2019" name="Int. J. Syst. Evol. Microbiol.">
        <title>The Global Catalogue of Microorganisms (GCM) 10K type strain sequencing project: providing services to taxonomists for standard genome sequencing and annotation.</title>
        <authorList>
            <consortium name="The Broad Institute Genomics Platform"/>
            <consortium name="The Broad Institute Genome Sequencing Center for Infectious Disease"/>
            <person name="Wu L."/>
            <person name="Ma J."/>
        </authorList>
    </citation>
    <scope>NUCLEOTIDE SEQUENCE [LARGE SCALE GENOMIC DNA]</scope>
    <source>
        <strain evidence="2">KCTC 42662</strain>
    </source>
</reference>
<name>A0ABW5KIG8_9SPHI</name>
<accession>A0ABW5KIG8</accession>
<dbReference type="InterPro" id="IPR023214">
    <property type="entry name" value="HAD_sf"/>
</dbReference>
<gene>
    <name evidence="1" type="ORF">ACFSR5_10780</name>
</gene>
<sequence length="185" mass="21822">MVPTKDIPFDRSVYLFEIDDVLYPKRDYLLQIYYLFSNFVEYTEGRALAKELLEFMRQTYEGIGEDVVLERAIQRFELPDAYRENFERLKVNAHLPLKLILDVQAKELLTTFFQHGKQVGILTAGNPVEQLNKLKHVDWEELSTYLPQLKVFFIDELTFRGLDPIGFLEETYAVDRDQIFQITSV</sequence>